<reference evidence="1" key="1">
    <citation type="submission" date="2020-06" db="EMBL/GenBank/DDBJ databases">
        <authorList>
            <person name="Li T."/>
            <person name="Hu X."/>
            <person name="Zhang T."/>
            <person name="Song X."/>
            <person name="Zhang H."/>
            <person name="Dai N."/>
            <person name="Sheng W."/>
            <person name="Hou X."/>
            <person name="Wei L."/>
        </authorList>
    </citation>
    <scope>NUCLEOTIDE SEQUENCE</scope>
    <source>
        <strain evidence="1">G02</strain>
        <tissue evidence="1">Leaf</tissue>
    </source>
</reference>
<reference evidence="1" key="2">
    <citation type="journal article" date="2024" name="Plant">
        <title>Genomic evolution and insights into agronomic trait innovations of Sesamum species.</title>
        <authorList>
            <person name="Miao H."/>
            <person name="Wang L."/>
            <person name="Qu L."/>
            <person name="Liu H."/>
            <person name="Sun Y."/>
            <person name="Le M."/>
            <person name="Wang Q."/>
            <person name="Wei S."/>
            <person name="Zheng Y."/>
            <person name="Lin W."/>
            <person name="Duan Y."/>
            <person name="Cao H."/>
            <person name="Xiong S."/>
            <person name="Wang X."/>
            <person name="Wei L."/>
            <person name="Li C."/>
            <person name="Ma Q."/>
            <person name="Ju M."/>
            <person name="Zhao R."/>
            <person name="Li G."/>
            <person name="Mu C."/>
            <person name="Tian Q."/>
            <person name="Mei H."/>
            <person name="Zhang T."/>
            <person name="Gao T."/>
            <person name="Zhang H."/>
        </authorList>
    </citation>
    <scope>NUCLEOTIDE SEQUENCE</scope>
    <source>
        <strain evidence="1">G02</strain>
    </source>
</reference>
<name>A0AAW2Q0C6_SESRA</name>
<dbReference type="EMBL" id="JACGWJ010000016">
    <property type="protein sequence ID" value="KAL0361102.1"/>
    <property type="molecule type" value="Genomic_DNA"/>
</dbReference>
<sequence length="52" mass="5757">MSEPATRRACDLRAHNQQPGELTICEQRPATWRARDLGAVASDLPPLSLDLK</sequence>
<dbReference type="AlphaFoldDB" id="A0AAW2Q0C6"/>
<protein>
    <submittedName>
        <fullName evidence="1">Uncharacterized protein</fullName>
    </submittedName>
</protein>
<proteinExistence type="predicted"/>
<gene>
    <name evidence="1" type="ORF">Sradi_3794700</name>
</gene>
<organism evidence="1">
    <name type="scientific">Sesamum radiatum</name>
    <name type="common">Black benniseed</name>
    <dbReference type="NCBI Taxonomy" id="300843"/>
    <lineage>
        <taxon>Eukaryota</taxon>
        <taxon>Viridiplantae</taxon>
        <taxon>Streptophyta</taxon>
        <taxon>Embryophyta</taxon>
        <taxon>Tracheophyta</taxon>
        <taxon>Spermatophyta</taxon>
        <taxon>Magnoliopsida</taxon>
        <taxon>eudicotyledons</taxon>
        <taxon>Gunneridae</taxon>
        <taxon>Pentapetalae</taxon>
        <taxon>asterids</taxon>
        <taxon>lamiids</taxon>
        <taxon>Lamiales</taxon>
        <taxon>Pedaliaceae</taxon>
        <taxon>Sesamum</taxon>
    </lineage>
</organism>
<comment type="caution">
    <text evidence="1">The sequence shown here is derived from an EMBL/GenBank/DDBJ whole genome shotgun (WGS) entry which is preliminary data.</text>
</comment>
<evidence type="ECO:0000313" key="1">
    <source>
        <dbReference type="EMBL" id="KAL0361102.1"/>
    </source>
</evidence>
<accession>A0AAW2Q0C6</accession>